<dbReference type="AlphaFoldDB" id="A0A6N6MRL3"/>
<evidence type="ECO:0000313" key="2">
    <source>
        <dbReference type="Proteomes" id="UP000441523"/>
    </source>
</evidence>
<comment type="caution">
    <text evidence="1">The sequence shown here is derived from an EMBL/GenBank/DDBJ whole genome shotgun (WGS) entry which is preliminary data.</text>
</comment>
<organism evidence="1 2">
    <name type="scientific">Methylobacterium planeticum</name>
    <dbReference type="NCBI Taxonomy" id="2615211"/>
    <lineage>
        <taxon>Bacteria</taxon>
        <taxon>Pseudomonadati</taxon>
        <taxon>Pseudomonadota</taxon>
        <taxon>Alphaproteobacteria</taxon>
        <taxon>Hyphomicrobiales</taxon>
        <taxon>Methylobacteriaceae</taxon>
        <taxon>Methylobacterium</taxon>
    </lineage>
</organism>
<protein>
    <submittedName>
        <fullName evidence="1">Uncharacterized protein</fullName>
    </submittedName>
</protein>
<reference evidence="1 2" key="1">
    <citation type="submission" date="2019-09" db="EMBL/GenBank/DDBJ databases">
        <title>YIM 132548 draft genome.</title>
        <authorList>
            <person name="Jiang L."/>
        </authorList>
    </citation>
    <scope>NUCLEOTIDE SEQUENCE [LARGE SCALE GENOMIC DNA]</scope>
    <source>
        <strain evidence="1 2">YIM 132548</strain>
    </source>
</reference>
<dbReference type="Proteomes" id="UP000441523">
    <property type="component" value="Unassembled WGS sequence"/>
</dbReference>
<accession>A0A6N6MRL3</accession>
<gene>
    <name evidence="1" type="ORF">F6X51_08315</name>
</gene>
<name>A0A6N6MRL3_9HYPH</name>
<dbReference type="EMBL" id="VZZJ01000005">
    <property type="protein sequence ID" value="KAB1074365.1"/>
    <property type="molecule type" value="Genomic_DNA"/>
</dbReference>
<keyword evidence="2" id="KW-1185">Reference proteome</keyword>
<proteinExistence type="predicted"/>
<evidence type="ECO:0000313" key="1">
    <source>
        <dbReference type="EMBL" id="KAB1074365.1"/>
    </source>
</evidence>
<dbReference type="RefSeq" id="WP_150962761.1">
    <property type="nucleotide sequence ID" value="NZ_VZZJ01000005.1"/>
</dbReference>
<sequence length="81" mass="8605">MAGTAGLLRRPITADSLRVSLRSGRNGVSGTRPTGDSRAMPICPTIVWARRSAIAGTRRSSPRRLRAGRILQDGAGYALTD</sequence>